<protein>
    <recommendedName>
        <fullName evidence="3">DUF7872 domain-containing protein</fullName>
    </recommendedName>
</protein>
<evidence type="ECO:0000256" key="2">
    <source>
        <dbReference type="SAM" id="SignalP"/>
    </source>
</evidence>
<evidence type="ECO:0000313" key="4">
    <source>
        <dbReference type="EMBL" id="KAA1072432.1"/>
    </source>
</evidence>
<dbReference type="Proteomes" id="UP000324748">
    <property type="component" value="Unassembled WGS sequence"/>
</dbReference>
<dbReference type="PANTHER" id="PTHR33339:SF1">
    <property type="entry name" value="LYSM DOMAIN-CONTAINING PROTEIN"/>
    <property type="match status" value="1"/>
</dbReference>
<keyword evidence="1" id="KW-1133">Transmembrane helix</keyword>
<sequence>MRSTSLVFTLVTAITASAPDNSPHHNNLQPRQIAGDAESGDCSGYALNRGTWAELGIDNYLLHYPGGQNLTLFDYTRSLNVLNFDCGVGRMCLAGQLCHPVRGRDWVVLSAVQEWNFYINSMYDAIATAMGMVQGTSASMVADFLPEGDDKKNLINLTIGLVSLSGVILLAFTATLIVPILWRLLVTIWNAAGIALSSVGTAVAGTWAYLTTSGAELAAAETSEVAATAATTAATREGEEAAVAASLKTTDEALVKGAATGGLQKRSPKHHHKTVTHDKFQLWSALNANLQQFEDRLQSIIAVTAKLTLYSPISSKDGLYGSLQNGTFLSDHPPKATLVDNARDTVQLGVLAQLFRVMNVIFVIDTNPCKQEGPTTPVKNPGAVHFCSSSGVKTSLGMVTEKKIDYEIRNGRLIFSKYSYSTEFLYQLAADCQTQRENLDLPPTNGTLTMANHGSTFLQNAGNVSGANSVNGSSADMPNHQNNATQIIAANTNSNSSAILLPDGSSICSFPIPICDLRLPEIKTRISAGDSPAKACKQFLKLPDVSF</sequence>
<accession>A0A5B0M6N5</accession>
<feature type="chain" id="PRO_5036137173" description="DUF7872 domain-containing protein" evidence="2">
    <location>
        <begin position="20"/>
        <end position="547"/>
    </location>
</feature>
<feature type="domain" description="DUF7872" evidence="3">
    <location>
        <begin position="276"/>
        <end position="449"/>
    </location>
</feature>
<feature type="transmembrane region" description="Helical" evidence="1">
    <location>
        <begin position="188"/>
        <end position="210"/>
    </location>
</feature>
<dbReference type="OrthoDB" id="2504613at2759"/>
<dbReference type="Pfam" id="PF25278">
    <property type="entry name" value="DUF7872"/>
    <property type="match status" value="1"/>
</dbReference>
<dbReference type="EMBL" id="VSWC01000170">
    <property type="protein sequence ID" value="KAA1072432.1"/>
    <property type="molecule type" value="Genomic_DNA"/>
</dbReference>
<keyword evidence="1" id="KW-0472">Membrane</keyword>
<evidence type="ECO:0000259" key="3">
    <source>
        <dbReference type="Pfam" id="PF25278"/>
    </source>
</evidence>
<evidence type="ECO:0000313" key="7">
    <source>
        <dbReference type="Proteomes" id="UP000325313"/>
    </source>
</evidence>
<dbReference type="AlphaFoldDB" id="A0A5B0M6N5"/>
<gene>
    <name evidence="4" type="ORF">PGT21_034300</name>
    <name evidence="5" type="ORF">PGTUg99_012045</name>
</gene>
<feature type="transmembrane region" description="Helical" evidence="1">
    <location>
        <begin position="157"/>
        <end position="182"/>
    </location>
</feature>
<dbReference type="EMBL" id="VDEP01000245">
    <property type="protein sequence ID" value="KAA1120312.1"/>
    <property type="molecule type" value="Genomic_DNA"/>
</dbReference>
<name>A0A5B0M6N5_PUCGR</name>
<keyword evidence="2" id="KW-0732">Signal</keyword>
<dbReference type="PANTHER" id="PTHR33339">
    <property type="entry name" value="LYSM DOMAIN-CONTAINING PROTEIN"/>
    <property type="match status" value="1"/>
</dbReference>
<evidence type="ECO:0000256" key="1">
    <source>
        <dbReference type="SAM" id="Phobius"/>
    </source>
</evidence>
<keyword evidence="1" id="KW-0812">Transmembrane</keyword>
<reference evidence="6 7" key="1">
    <citation type="submission" date="2019-05" db="EMBL/GenBank/DDBJ databases">
        <title>Emergence of the Ug99 lineage of the wheat stem rust pathogen through somatic hybridization.</title>
        <authorList>
            <person name="Li F."/>
            <person name="Upadhyaya N.M."/>
            <person name="Sperschneider J."/>
            <person name="Matny O."/>
            <person name="Nguyen-Phuc H."/>
            <person name="Mago R."/>
            <person name="Raley C."/>
            <person name="Miller M.E."/>
            <person name="Silverstein K.A.T."/>
            <person name="Henningsen E."/>
            <person name="Hirsch C.D."/>
            <person name="Visser B."/>
            <person name="Pretorius Z.A."/>
            <person name="Steffenson B.J."/>
            <person name="Schwessinger B."/>
            <person name="Dodds P.N."/>
            <person name="Figueroa M."/>
        </authorList>
    </citation>
    <scope>NUCLEOTIDE SEQUENCE [LARGE SCALE GENOMIC DNA]</scope>
    <source>
        <strain evidence="4">21-0</strain>
        <strain evidence="5 7">Ug99</strain>
    </source>
</reference>
<evidence type="ECO:0000313" key="5">
    <source>
        <dbReference type="EMBL" id="KAA1120312.1"/>
    </source>
</evidence>
<comment type="caution">
    <text evidence="4">The sequence shown here is derived from an EMBL/GenBank/DDBJ whole genome shotgun (WGS) entry which is preliminary data.</text>
</comment>
<organism evidence="4 6">
    <name type="scientific">Puccinia graminis f. sp. tritici</name>
    <dbReference type="NCBI Taxonomy" id="56615"/>
    <lineage>
        <taxon>Eukaryota</taxon>
        <taxon>Fungi</taxon>
        <taxon>Dikarya</taxon>
        <taxon>Basidiomycota</taxon>
        <taxon>Pucciniomycotina</taxon>
        <taxon>Pucciniomycetes</taxon>
        <taxon>Pucciniales</taxon>
        <taxon>Pucciniaceae</taxon>
        <taxon>Puccinia</taxon>
    </lineage>
</organism>
<proteinExistence type="predicted"/>
<evidence type="ECO:0000313" key="6">
    <source>
        <dbReference type="Proteomes" id="UP000324748"/>
    </source>
</evidence>
<keyword evidence="6" id="KW-1185">Reference proteome</keyword>
<dbReference type="InterPro" id="IPR057194">
    <property type="entry name" value="DUF7872"/>
</dbReference>
<feature type="signal peptide" evidence="2">
    <location>
        <begin position="1"/>
        <end position="19"/>
    </location>
</feature>
<dbReference type="Proteomes" id="UP000325313">
    <property type="component" value="Unassembled WGS sequence"/>
</dbReference>